<sequence length="54" mass="6333">MREEVQNNLEEDKESDDQGFVFEDIDFREVAEARDAESIIWVDFKACKSKSYIG</sequence>
<name>A0A8K0DQV1_9ROSA</name>
<dbReference type="EMBL" id="VOIH02000012">
    <property type="protein sequence ID" value="KAF3432498.1"/>
    <property type="molecule type" value="Genomic_DNA"/>
</dbReference>
<proteinExistence type="predicted"/>
<dbReference type="Proteomes" id="UP000796880">
    <property type="component" value="Unassembled WGS sequence"/>
</dbReference>
<evidence type="ECO:0000313" key="2">
    <source>
        <dbReference type="Proteomes" id="UP000796880"/>
    </source>
</evidence>
<comment type="caution">
    <text evidence="1">The sequence shown here is derived from an EMBL/GenBank/DDBJ whole genome shotgun (WGS) entry which is preliminary data.</text>
</comment>
<keyword evidence="2" id="KW-1185">Reference proteome</keyword>
<reference evidence="1" key="1">
    <citation type="submission" date="2020-03" db="EMBL/GenBank/DDBJ databases">
        <title>A high-quality chromosome-level genome assembly of a woody plant with both climbing and erect habits, Rhamnella rubrinervis.</title>
        <authorList>
            <person name="Lu Z."/>
            <person name="Yang Y."/>
            <person name="Zhu X."/>
            <person name="Sun Y."/>
        </authorList>
    </citation>
    <scope>NUCLEOTIDE SEQUENCE</scope>
    <source>
        <strain evidence="1">BYM</strain>
        <tissue evidence="1">Leaf</tissue>
    </source>
</reference>
<accession>A0A8K0DQV1</accession>
<organism evidence="1 2">
    <name type="scientific">Rhamnella rubrinervis</name>
    <dbReference type="NCBI Taxonomy" id="2594499"/>
    <lineage>
        <taxon>Eukaryota</taxon>
        <taxon>Viridiplantae</taxon>
        <taxon>Streptophyta</taxon>
        <taxon>Embryophyta</taxon>
        <taxon>Tracheophyta</taxon>
        <taxon>Spermatophyta</taxon>
        <taxon>Magnoliopsida</taxon>
        <taxon>eudicotyledons</taxon>
        <taxon>Gunneridae</taxon>
        <taxon>Pentapetalae</taxon>
        <taxon>rosids</taxon>
        <taxon>fabids</taxon>
        <taxon>Rosales</taxon>
        <taxon>Rhamnaceae</taxon>
        <taxon>rhamnoid group</taxon>
        <taxon>Rhamneae</taxon>
        <taxon>Rhamnella</taxon>
    </lineage>
</organism>
<evidence type="ECO:0000313" key="1">
    <source>
        <dbReference type="EMBL" id="KAF3432498.1"/>
    </source>
</evidence>
<gene>
    <name evidence="1" type="ORF">FNV43_RR27238</name>
</gene>
<dbReference type="AlphaFoldDB" id="A0A8K0DQV1"/>
<protein>
    <submittedName>
        <fullName evidence="1">Uncharacterized protein</fullName>
    </submittedName>
</protein>